<dbReference type="Proteomes" id="UP001148629">
    <property type="component" value="Unassembled WGS sequence"/>
</dbReference>
<evidence type="ECO:0000313" key="2">
    <source>
        <dbReference type="Proteomes" id="UP001148629"/>
    </source>
</evidence>
<organism evidence="1 2">
    <name type="scientific">Fusarium decemcellulare</name>
    <dbReference type="NCBI Taxonomy" id="57161"/>
    <lineage>
        <taxon>Eukaryota</taxon>
        <taxon>Fungi</taxon>
        <taxon>Dikarya</taxon>
        <taxon>Ascomycota</taxon>
        <taxon>Pezizomycotina</taxon>
        <taxon>Sordariomycetes</taxon>
        <taxon>Hypocreomycetidae</taxon>
        <taxon>Hypocreales</taxon>
        <taxon>Nectriaceae</taxon>
        <taxon>Fusarium</taxon>
        <taxon>Fusarium decemcellulare species complex</taxon>
    </lineage>
</organism>
<name>A0ACC1RYE3_9HYPO</name>
<reference evidence="1" key="1">
    <citation type="submission" date="2022-08" db="EMBL/GenBank/DDBJ databases">
        <title>Genome Sequence of Fusarium decemcellulare.</title>
        <authorList>
            <person name="Buettner E."/>
        </authorList>
    </citation>
    <scope>NUCLEOTIDE SEQUENCE</scope>
    <source>
        <strain evidence="1">Babe19</strain>
    </source>
</reference>
<keyword evidence="2" id="KW-1185">Reference proteome</keyword>
<dbReference type="EMBL" id="JANRMS010001445">
    <property type="protein sequence ID" value="KAJ3528186.1"/>
    <property type="molecule type" value="Genomic_DNA"/>
</dbReference>
<proteinExistence type="predicted"/>
<comment type="caution">
    <text evidence="1">The sequence shown here is derived from an EMBL/GenBank/DDBJ whole genome shotgun (WGS) entry which is preliminary data.</text>
</comment>
<protein>
    <submittedName>
        <fullName evidence="1">Uncharacterized protein</fullName>
    </submittedName>
</protein>
<sequence length="933" mass="103540">MAEGAGGIDRKAEERMEFSTSKEVTVHPTFESMSLKENLLRGIYAYGYESPSAVQSRAIVQVCKGRDTIAQAQSGTGKTATFSISMLQVIDTAVRETQALVLSPTRELATQIQSVVMALGDYMNVQCHACIGGTNVGEDIRKLDYGQHIVSGTPGRVADMIRRRHLRTRHIKMLVLDEADELLNKGFREQIYDVYRYLPPATQVVVVSATLPYDVLDMTTKFMTDPVRILVKRDELTLEGLKQYFIAVEKEDWKFDTLCDLYDTLTITQAVIFCNTRRKVDWLTDKMREANFTVSSMHGDMPQKERDSIMQDFRQGNSRVLISTDVWARGIDVQQVSLVINYDLPSNRENYIHRIGRSGRFGRKGVAINFVTTEDVRILRDIEQNAHNPQQHCTPNTARVVLRSAMEKQPMNRAERDALDLAAFGHAETLTRKFSMLSMLSLAFCVLGTWAVCAQGLATAIENGGPISCLWGLVLVTLCNTCIAMSLGELCSSMPTALGQAFWVSQLWKTPAGRFIAYMTAWLNTFGWWCLTASQTAFMAEFCLSMKLMFDPDWTGMDKGWVLFLVYTGINILFTFVNYVGCRSEKFLPYFNNFVAVGFVGLFVTFCLALPISVGTKSTLEYQSAKFVFGTWVNETGWSDGVVWFLGLVQAAYALTAFDSVLHMVEELPAPRRNAPRTMVLAVVLGALSGFIFLVACLFCIQDLSAVLDPTSGFPFIELVQSTIGLKGAAALIALFIFNGFGQGISVLTSASRLTWSFARDRGLPYGDYFSYVDPYWQVPGRSLILQGVIINLVGLLYLFSSTTLEAILSVSTIALTISYAIPIGVLLAVGRNKLPSGGEFGLGRFGPTLNVVSIIYAAITTVFFFFPGTPKPTPGDMNYAIAVFGIMLIIALGFWLVKGRKSFLQIEGLSEDVLYAQEQDIQPKTAEAREKS</sequence>
<evidence type="ECO:0000313" key="1">
    <source>
        <dbReference type="EMBL" id="KAJ3528186.1"/>
    </source>
</evidence>
<accession>A0ACC1RYE3</accession>
<gene>
    <name evidence="1" type="ORF">NM208_g10320</name>
</gene>